<evidence type="ECO:0000256" key="9">
    <source>
        <dbReference type="ARBA" id="ARBA00022989"/>
    </source>
</evidence>
<dbReference type="EMBL" id="UYSG01010978">
    <property type="protein sequence ID" value="VDL60096.1"/>
    <property type="molecule type" value="Genomic_DNA"/>
</dbReference>
<dbReference type="Gene3D" id="1.10.287.70">
    <property type="match status" value="1"/>
</dbReference>
<keyword evidence="9 18" id="KW-1133">Transmembrane helix</keyword>
<protein>
    <submittedName>
        <fullName evidence="22">Cyclic nucleotide-binding domain-containing protein</fullName>
    </submittedName>
</protein>
<dbReference type="GO" id="GO:0005272">
    <property type="term" value="F:sodium channel activity"/>
    <property type="evidence" value="ECO:0007669"/>
    <property type="project" value="UniProtKB-KW"/>
</dbReference>
<evidence type="ECO:0000256" key="4">
    <source>
        <dbReference type="ARBA" id="ARBA00022461"/>
    </source>
</evidence>
<keyword evidence="16" id="KW-0407">Ion channel</keyword>
<dbReference type="PROSITE" id="PS00889">
    <property type="entry name" value="CNMP_BINDING_2"/>
    <property type="match status" value="1"/>
</dbReference>
<dbReference type="FunFam" id="2.60.120.10:FF:000057">
    <property type="entry name" value="Cyclic nucleotide-binding domain protein"/>
    <property type="match status" value="1"/>
</dbReference>
<feature type="transmembrane region" description="Helical" evidence="18">
    <location>
        <begin position="148"/>
        <end position="173"/>
    </location>
</feature>
<keyword evidence="12 18" id="KW-0472">Membrane</keyword>
<dbReference type="SMART" id="SM00100">
    <property type="entry name" value="cNMP"/>
    <property type="match status" value="1"/>
</dbReference>
<evidence type="ECO:0000256" key="6">
    <source>
        <dbReference type="ARBA" id="ARBA00022566"/>
    </source>
</evidence>
<feature type="transmembrane region" description="Helical" evidence="18">
    <location>
        <begin position="179"/>
        <end position="199"/>
    </location>
</feature>
<dbReference type="Pfam" id="PF00027">
    <property type="entry name" value="cNMP_binding"/>
    <property type="match status" value="1"/>
</dbReference>
<dbReference type="OrthoDB" id="421226at2759"/>
<dbReference type="InterPro" id="IPR000595">
    <property type="entry name" value="cNMP-bd_dom"/>
</dbReference>
<dbReference type="PANTHER" id="PTHR45689">
    <property type="entry name" value="I[[H]] CHANNEL, ISOFORM E"/>
    <property type="match status" value="1"/>
</dbReference>
<dbReference type="AlphaFoldDB" id="A0A158QEQ6"/>
<dbReference type="InterPro" id="IPR005821">
    <property type="entry name" value="Ion_trans_dom"/>
</dbReference>
<keyword evidence="8" id="KW-0547">Nucleotide-binding</keyword>
<dbReference type="SUPFAM" id="SSF81324">
    <property type="entry name" value="Voltage-gated potassium channels"/>
    <property type="match status" value="1"/>
</dbReference>
<dbReference type="InterPro" id="IPR013621">
    <property type="entry name" value="Ion_trans_N"/>
</dbReference>
<keyword evidence="15" id="KW-1071">Ligand-gated ion channel</keyword>
<evidence type="ECO:0000256" key="13">
    <source>
        <dbReference type="ARBA" id="ARBA00023149"/>
    </source>
</evidence>
<dbReference type="InterPro" id="IPR051413">
    <property type="entry name" value="K/Na_HCN_channel"/>
</dbReference>
<dbReference type="WBParaSite" id="HDID_0000778001-mRNA-1">
    <property type="protein sequence ID" value="HDID_0000778001-mRNA-1"/>
    <property type="gene ID" value="HDID_0000778001"/>
</dbReference>
<reference evidence="20 21" key="2">
    <citation type="submission" date="2018-11" db="EMBL/GenBank/DDBJ databases">
        <authorList>
            <consortium name="Pathogen Informatics"/>
        </authorList>
    </citation>
    <scope>NUCLEOTIDE SEQUENCE [LARGE SCALE GENOMIC DNA]</scope>
</reference>
<keyword evidence="3" id="KW-0813">Transport</keyword>
<evidence type="ECO:0000256" key="1">
    <source>
        <dbReference type="ARBA" id="ARBA00004651"/>
    </source>
</evidence>
<dbReference type="PROSITE" id="PS00888">
    <property type="entry name" value="CNMP_BINDING_1"/>
    <property type="match status" value="1"/>
</dbReference>
<gene>
    <name evidence="20" type="ORF">HDID_LOCUS7778</name>
</gene>
<comment type="similarity">
    <text evidence="2">Belongs to the potassium channel HCN family.</text>
</comment>
<evidence type="ECO:0000256" key="16">
    <source>
        <dbReference type="ARBA" id="ARBA00023303"/>
    </source>
</evidence>
<keyword evidence="14" id="KW-0739">Sodium transport</keyword>
<dbReference type="Gene3D" id="1.10.287.630">
    <property type="entry name" value="Helix hairpin bin"/>
    <property type="match status" value="1"/>
</dbReference>
<evidence type="ECO:0000256" key="2">
    <source>
        <dbReference type="ARBA" id="ARBA00006305"/>
    </source>
</evidence>
<dbReference type="SUPFAM" id="SSF51206">
    <property type="entry name" value="cAMP-binding domain-like"/>
    <property type="match status" value="1"/>
</dbReference>
<dbReference type="PANTHER" id="PTHR45689:SF5">
    <property type="entry name" value="I[[H]] CHANNEL, ISOFORM E"/>
    <property type="match status" value="1"/>
</dbReference>
<evidence type="ECO:0000313" key="21">
    <source>
        <dbReference type="Proteomes" id="UP000274504"/>
    </source>
</evidence>
<evidence type="ECO:0000256" key="18">
    <source>
        <dbReference type="SAM" id="Phobius"/>
    </source>
</evidence>
<comment type="subcellular location">
    <subcellularLocation>
        <location evidence="1">Cell membrane</location>
        <topology evidence="1">Multi-pass membrane protein</topology>
    </subcellularLocation>
</comment>
<dbReference type="InterPro" id="IPR003938">
    <property type="entry name" value="K_chnl_volt-dep_EAG/ELK/ERG"/>
</dbReference>
<dbReference type="Proteomes" id="UP000274504">
    <property type="component" value="Unassembled WGS sequence"/>
</dbReference>
<accession>A0A158QEQ6</accession>
<dbReference type="InterPro" id="IPR018490">
    <property type="entry name" value="cNMP-bd_dom_sf"/>
</dbReference>
<evidence type="ECO:0000256" key="10">
    <source>
        <dbReference type="ARBA" id="ARBA00023053"/>
    </source>
</evidence>
<keyword evidence="13" id="KW-0114">cAMP</keyword>
<dbReference type="InterPro" id="IPR014710">
    <property type="entry name" value="RmlC-like_jellyroll"/>
</dbReference>
<evidence type="ECO:0000256" key="11">
    <source>
        <dbReference type="ARBA" id="ARBA00023065"/>
    </source>
</evidence>
<evidence type="ECO:0000256" key="12">
    <source>
        <dbReference type="ARBA" id="ARBA00023136"/>
    </source>
</evidence>
<proteinExistence type="inferred from homology"/>
<keyword evidence="11" id="KW-0406">Ion transport</keyword>
<sequence>MSADEDIIQKTGPTCSQALTKRINGRQFHLNRASKVWEDRFLGNPPPTYFSRYRTSSQVLGKRHSFAGRYVGSRYTSAESIPNNLLKTRSQIGSSMNSIKEHLFTMIAPDDSKICLKFFGTKRAVHLEQQRLFNQHVWVIHPYSCFKIYWNITMLVLLMANLVSLPIAIAFNLPYRTPAWLVYSCCTDILFFIDIIVNFRTGLVRESMADDIVLEPKLIAREYLRKWFTLDIVSCLPLDYILLAFDDGTEQIAQAGQALKILRLAKLLSLLRLLRLSRLLRYVGEWEKFMNIAGKFIGILKLILLMLLLGHWNACLQFFIPSLMDFPIDSWVAKCRLQNSHWFEQYTWALFKALSHMLCIGYGRFPPNGLVEAWMTAISMMAGATCYALVVGHVAALIQSFDVSKRRYRDKMKQVEEYMSYRKLPRELRNKIVDYYEHRYNGKFFNETEILQEVSECLRDQIVNHTCKSLVAAVPFFKNEDENFVLDVLHRLKFEVFRPDDIIIKYGTFGTKMYFIREGTVEILIPDGTVLNVLTDGAYFGEIAVLTNVRRTATIQAKTYCNLYSLEQQDLFDILKNYPAIKSKLMNVAGERLQTLSRKRVVENCAHLFDNDVP</sequence>
<dbReference type="InterPro" id="IPR018488">
    <property type="entry name" value="cNMP-bd_CS"/>
</dbReference>
<comment type="catalytic activity">
    <reaction evidence="17">
        <text>Na(+)(in) = Na(+)(out)</text>
        <dbReference type="Rhea" id="RHEA:34963"/>
        <dbReference type="ChEBI" id="CHEBI:29101"/>
    </reaction>
</comment>
<dbReference type="GO" id="GO:0098855">
    <property type="term" value="C:HCN channel complex"/>
    <property type="evidence" value="ECO:0007669"/>
    <property type="project" value="TreeGrafter"/>
</dbReference>
<keyword evidence="5" id="KW-1003">Cell membrane</keyword>
<evidence type="ECO:0000256" key="5">
    <source>
        <dbReference type="ARBA" id="ARBA00022475"/>
    </source>
</evidence>
<evidence type="ECO:0000256" key="14">
    <source>
        <dbReference type="ARBA" id="ARBA00023201"/>
    </source>
</evidence>
<dbReference type="Pfam" id="PF08412">
    <property type="entry name" value="Ion_trans_N"/>
    <property type="match status" value="1"/>
</dbReference>
<feature type="transmembrane region" description="Helical" evidence="18">
    <location>
        <begin position="373"/>
        <end position="398"/>
    </location>
</feature>
<keyword evidence="10" id="KW-0915">Sodium</keyword>
<evidence type="ECO:0000256" key="7">
    <source>
        <dbReference type="ARBA" id="ARBA00022692"/>
    </source>
</evidence>
<evidence type="ECO:0000256" key="15">
    <source>
        <dbReference type="ARBA" id="ARBA00023286"/>
    </source>
</evidence>
<dbReference type="Gene3D" id="2.60.120.10">
    <property type="entry name" value="Jelly Rolls"/>
    <property type="match status" value="1"/>
</dbReference>
<organism evidence="22">
    <name type="scientific">Hymenolepis diminuta</name>
    <name type="common">Rat tapeworm</name>
    <dbReference type="NCBI Taxonomy" id="6216"/>
    <lineage>
        <taxon>Eukaryota</taxon>
        <taxon>Metazoa</taxon>
        <taxon>Spiralia</taxon>
        <taxon>Lophotrochozoa</taxon>
        <taxon>Platyhelminthes</taxon>
        <taxon>Cestoda</taxon>
        <taxon>Eucestoda</taxon>
        <taxon>Cyclophyllidea</taxon>
        <taxon>Hymenolepididae</taxon>
        <taxon>Hymenolepis</taxon>
    </lineage>
</organism>
<reference evidence="22" key="1">
    <citation type="submission" date="2016-04" db="UniProtKB">
        <authorList>
            <consortium name="WormBaseParasite"/>
        </authorList>
    </citation>
    <scope>IDENTIFICATION</scope>
</reference>
<dbReference type="Pfam" id="PF00520">
    <property type="entry name" value="Ion_trans"/>
    <property type="match status" value="1"/>
</dbReference>
<feature type="domain" description="Cyclic nucleotide-binding" evidence="19">
    <location>
        <begin position="476"/>
        <end position="592"/>
    </location>
</feature>
<dbReference type="GO" id="GO:0005249">
    <property type="term" value="F:voltage-gated potassium channel activity"/>
    <property type="evidence" value="ECO:0007669"/>
    <property type="project" value="InterPro"/>
</dbReference>
<feature type="transmembrane region" description="Helical" evidence="18">
    <location>
        <begin position="296"/>
        <end position="320"/>
    </location>
</feature>
<dbReference type="GO" id="GO:0030552">
    <property type="term" value="F:cAMP binding"/>
    <property type="evidence" value="ECO:0007669"/>
    <property type="project" value="UniProtKB-KW"/>
</dbReference>
<dbReference type="CDD" id="cd00038">
    <property type="entry name" value="CAP_ED"/>
    <property type="match status" value="1"/>
</dbReference>
<evidence type="ECO:0000256" key="17">
    <source>
        <dbReference type="ARBA" id="ARBA00036239"/>
    </source>
</evidence>
<evidence type="ECO:0000256" key="8">
    <source>
        <dbReference type="ARBA" id="ARBA00022741"/>
    </source>
</evidence>
<evidence type="ECO:0000259" key="19">
    <source>
        <dbReference type="PROSITE" id="PS50042"/>
    </source>
</evidence>
<keyword evidence="7 18" id="KW-0812">Transmembrane</keyword>
<dbReference type="PROSITE" id="PS50042">
    <property type="entry name" value="CNMP_BINDING_3"/>
    <property type="match status" value="1"/>
</dbReference>
<name>A0A158QEQ6_HYMDI</name>
<dbReference type="PRINTS" id="PR01463">
    <property type="entry name" value="EAGCHANLFMLY"/>
</dbReference>
<evidence type="ECO:0000256" key="3">
    <source>
        <dbReference type="ARBA" id="ARBA00022448"/>
    </source>
</evidence>
<dbReference type="GO" id="GO:0003254">
    <property type="term" value="P:regulation of membrane depolarization"/>
    <property type="evidence" value="ECO:0007669"/>
    <property type="project" value="TreeGrafter"/>
</dbReference>
<evidence type="ECO:0000313" key="20">
    <source>
        <dbReference type="EMBL" id="VDL60096.1"/>
    </source>
</evidence>
<keyword evidence="6" id="KW-0116">cAMP-binding</keyword>
<keyword evidence="4" id="KW-0894">Sodium channel</keyword>
<evidence type="ECO:0000313" key="22">
    <source>
        <dbReference type="WBParaSite" id="HDID_0000778001-mRNA-1"/>
    </source>
</evidence>